<name>A0A3R7M588_PENVA</name>
<evidence type="ECO:0000313" key="1">
    <source>
        <dbReference type="EMBL" id="ROT72320.1"/>
    </source>
</evidence>
<dbReference type="AlphaFoldDB" id="A0A3R7M588"/>
<dbReference type="Proteomes" id="UP000283509">
    <property type="component" value="Unassembled WGS sequence"/>
</dbReference>
<comment type="caution">
    <text evidence="1">The sequence shown here is derived from an EMBL/GenBank/DDBJ whole genome shotgun (WGS) entry which is preliminary data.</text>
</comment>
<dbReference type="EMBL" id="QCYY01002177">
    <property type="protein sequence ID" value="ROT72320.1"/>
    <property type="molecule type" value="Genomic_DNA"/>
</dbReference>
<sequence length="393" mass="41838">MWNGERKLASAFAKSIKGSNLRCQNTAEIQTSPARLFCKMTAPAKSEVRNGNLSLNLVVGRCCLGELAFRGLGSSFAAVLMGIRTPLSSSLHRSPVSCLKSLCSSSRTLSVLSYLSLSSISSPLSVNQSRRCSSTSNLVSLSLFAQSSVVIFVPPLCALRLRSFSHHSSLSSSRLSSDSLIRLIFTSSEESSFQLLFLIAISSLILPADLVNLSIASSSWVLSGSLLSSPSLTHRRISHLTTFRLTPSLFTSHPCLHSPLSLSSLPVLSLICLSNVLLSTLSNIVSSVSLPSRDIRATTPSLFSGQALSAPLSLFSLSLILSSRVSSLSLSSLCLPVCSPPFSLSLLSMVFHLDKSALPASETRQRRAHEGAGMANTISSSSQSCCLANPVRR</sequence>
<keyword evidence="2" id="KW-1185">Reference proteome</keyword>
<organism evidence="1 2">
    <name type="scientific">Penaeus vannamei</name>
    <name type="common">Whiteleg shrimp</name>
    <name type="synonym">Litopenaeus vannamei</name>
    <dbReference type="NCBI Taxonomy" id="6689"/>
    <lineage>
        <taxon>Eukaryota</taxon>
        <taxon>Metazoa</taxon>
        <taxon>Ecdysozoa</taxon>
        <taxon>Arthropoda</taxon>
        <taxon>Crustacea</taxon>
        <taxon>Multicrustacea</taxon>
        <taxon>Malacostraca</taxon>
        <taxon>Eumalacostraca</taxon>
        <taxon>Eucarida</taxon>
        <taxon>Decapoda</taxon>
        <taxon>Dendrobranchiata</taxon>
        <taxon>Penaeoidea</taxon>
        <taxon>Penaeidae</taxon>
        <taxon>Penaeus</taxon>
    </lineage>
</organism>
<evidence type="ECO:0000313" key="2">
    <source>
        <dbReference type="Proteomes" id="UP000283509"/>
    </source>
</evidence>
<protein>
    <submittedName>
        <fullName evidence="1">Uncharacterized protein</fullName>
    </submittedName>
</protein>
<reference evidence="1 2" key="1">
    <citation type="submission" date="2018-04" db="EMBL/GenBank/DDBJ databases">
        <authorList>
            <person name="Zhang X."/>
            <person name="Yuan J."/>
            <person name="Li F."/>
            <person name="Xiang J."/>
        </authorList>
    </citation>
    <scope>NUCLEOTIDE SEQUENCE [LARGE SCALE GENOMIC DNA]</scope>
    <source>
        <tissue evidence="1">Muscle</tissue>
    </source>
</reference>
<proteinExistence type="predicted"/>
<accession>A0A3R7M588</accession>
<gene>
    <name evidence="1" type="ORF">C7M84_009294</name>
</gene>
<reference evidence="1 2" key="2">
    <citation type="submission" date="2019-01" db="EMBL/GenBank/DDBJ databases">
        <title>The decoding of complex shrimp genome reveals the adaptation for benthos swimmer, frequently molting mechanism and breeding impact on genome.</title>
        <authorList>
            <person name="Sun Y."/>
            <person name="Gao Y."/>
            <person name="Yu Y."/>
        </authorList>
    </citation>
    <scope>NUCLEOTIDE SEQUENCE [LARGE SCALE GENOMIC DNA]</scope>
    <source>
        <tissue evidence="1">Muscle</tissue>
    </source>
</reference>